<accession>A0A646KKJ2</accession>
<protein>
    <submittedName>
        <fullName evidence="2">Uncharacterized protein</fullName>
    </submittedName>
</protein>
<dbReference type="AlphaFoldDB" id="A0A646KKJ2"/>
<comment type="caution">
    <text evidence="2">The sequence shown here is derived from an EMBL/GenBank/DDBJ whole genome shotgun (WGS) entry which is preliminary data.</text>
</comment>
<dbReference type="Proteomes" id="UP000419138">
    <property type="component" value="Unassembled WGS sequence"/>
</dbReference>
<gene>
    <name evidence="2" type="ORF">FF041_22200</name>
</gene>
<evidence type="ECO:0000313" key="2">
    <source>
        <dbReference type="EMBL" id="MQT02802.1"/>
    </source>
</evidence>
<feature type="compositionally biased region" description="Low complexity" evidence="1">
    <location>
        <begin position="207"/>
        <end position="220"/>
    </location>
</feature>
<organism evidence="2 3">
    <name type="scientific">Streptomyces jumonjinensis</name>
    <dbReference type="NCBI Taxonomy" id="1945"/>
    <lineage>
        <taxon>Bacteria</taxon>
        <taxon>Bacillati</taxon>
        <taxon>Actinomycetota</taxon>
        <taxon>Actinomycetes</taxon>
        <taxon>Kitasatosporales</taxon>
        <taxon>Streptomycetaceae</taxon>
        <taxon>Streptomyces</taxon>
    </lineage>
</organism>
<evidence type="ECO:0000313" key="3">
    <source>
        <dbReference type="Proteomes" id="UP000419138"/>
    </source>
</evidence>
<feature type="compositionally biased region" description="Basic and acidic residues" evidence="1">
    <location>
        <begin position="77"/>
        <end position="94"/>
    </location>
</feature>
<feature type="region of interest" description="Disordered" evidence="1">
    <location>
        <begin position="1"/>
        <end position="27"/>
    </location>
</feature>
<sequence>MLSPFTDQDRHGRDRAGERDDALERLRETAGEIKGELSSALEEARVELAGLRQEVAGLRTVVEELQPQPSVSSEPADAERSAPTDAERDQAEAHSRLLRRAAQVSSAGLSCHRDVWEFVTAHAGRHPHFRVPPQVTGEEDERIRAALSGRSLIALLISLHSIVHTADDGNGDQELAATLYERIEESLTGLTSSGEPVSITLDDRAPAQDTPAPAAAPGAASGDEPEDTGPPAPGEQDPQPGEDADPPDHKGS</sequence>
<feature type="region of interest" description="Disordered" evidence="1">
    <location>
        <begin position="187"/>
        <end position="252"/>
    </location>
</feature>
<feature type="region of interest" description="Disordered" evidence="1">
    <location>
        <begin position="63"/>
        <end position="94"/>
    </location>
</feature>
<name>A0A646KKJ2_STRJU</name>
<evidence type="ECO:0000256" key="1">
    <source>
        <dbReference type="SAM" id="MobiDB-lite"/>
    </source>
</evidence>
<reference evidence="2 3" key="1">
    <citation type="submission" date="2019-05" db="EMBL/GenBank/DDBJ databases">
        <title>Comparative genomics and metabolomics analyses of clavulanic acid producing Streptomyces species provides insight into specialized metabolism and evolution of beta-lactam biosynthetic gene clusters.</title>
        <authorList>
            <person name="Moore M.A."/>
            <person name="Cruz-Morales P."/>
            <person name="Barona Gomez F."/>
            <person name="Kapil T."/>
        </authorList>
    </citation>
    <scope>NUCLEOTIDE SEQUENCE [LARGE SCALE GENOMIC DNA]</scope>
    <source>
        <strain evidence="2 3">NRRL 5741</strain>
    </source>
</reference>
<feature type="compositionally biased region" description="Basic and acidic residues" evidence="1">
    <location>
        <begin position="7"/>
        <end position="27"/>
    </location>
</feature>
<keyword evidence="3" id="KW-1185">Reference proteome</keyword>
<dbReference type="OrthoDB" id="4082200at2"/>
<dbReference type="EMBL" id="VCLA01000157">
    <property type="protein sequence ID" value="MQT02802.1"/>
    <property type="molecule type" value="Genomic_DNA"/>
</dbReference>
<proteinExistence type="predicted"/>